<dbReference type="EMBL" id="BK016179">
    <property type="protein sequence ID" value="DAG00343.1"/>
    <property type="molecule type" value="Genomic_DNA"/>
</dbReference>
<proteinExistence type="predicted"/>
<accession>A0A8S5V159</accession>
<protein>
    <submittedName>
        <fullName evidence="1">Uncharacterized protein</fullName>
    </submittedName>
</protein>
<name>A0A8S5V159_9CAUD</name>
<organism evidence="1">
    <name type="scientific">Myoviridae sp. ctHIt1</name>
    <dbReference type="NCBI Taxonomy" id="2825076"/>
    <lineage>
        <taxon>Viruses</taxon>
        <taxon>Duplodnaviria</taxon>
        <taxon>Heunggongvirae</taxon>
        <taxon>Uroviricota</taxon>
        <taxon>Caudoviricetes</taxon>
    </lineage>
</organism>
<evidence type="ECO:0000313" key="1">
    <source>
        <dbReference type="EMBL" id="DAG00343.1"/>
    </source>
</evidence>
<reference evidence="1" key="1">
    <citation type="journal article" date="2021" name="Proc. Natl. Acad. Sci. U.S.A.">
        <title>A Catalog of Tens of Thousands of Viruses from Human Metagenomes Reveals Hidden Associations with Chronic Diseases.</title>
        <authorList>
            <person name="Tisza M.J."/>
            <person name="Buck C.B."/>
        </authorList>
    </citation>
    <scope>NUCLEOTIDE SEQUENCE</scope>
    <source>
        <strain evidence="1">CtHIt1</strain>
    </source>
</reference>
<sequence>MCLDVSLVWRGVRFFLWYIKSVAVLIDWITD</sequence>